<evidence type="ECO:0000313" key="3">
    <source>
        <dbReference type="EMBL" id="RED75956.1"/>
    </source>
</evidence>
<name>A0A3D9JR86_9BACL</name>
<dbReference type="AlphaFoldDB" id="A0A3D9JR86"/>
<proteinExistence type="predicted"/>
<evidence type="ECO:0000313" key="4">
    <source>
        <dbReference type="Proteomes" id="UP000256977"/>
    </source>
</evidence>
<feature type="coiled-coil region" evidence="1">
    <location>
        <begin position="170"/>
        <end position="211"/>
    </location>
</feature>
<dbReference type="OrthoDB" id="2473747at2"/>
<feature type="transmembrane region" description="Helical" evidence="2">
    <location>
        <begin position="84"/>
        <end position="104"/>
    </location>
</feature>
<keyword evidence="2" id="KW-0472">Membrane</keyword>
<keyword evidence="2" id="KW-1133">Transmembrane helix</keyword>
<keyword evidence="2" id="KW-0812">Transmembrane</keyword>
<comment type="caution">
    <text evidence="3">The sequence shown here is derived from an EMBL/GenBank/DDBJ whole genome shotgun (WGS) entry which is preliminary data.</text>
</comment>
<dbReference type="Proteomes" id="UP000256977">
    <property type="component" value="Unassembled WGS sequence"/>
</dbReference>
<protein>
    <submittedName>
        <fullName evidence="3">Uncharacterized protein</fullName>
    </submittedName>
</protein>
<evidence type="ECO:0000256" key="2">
    <source>
        <dbReference type="SAM" id="Phobius"/>
    </source>
</evidence>
<organism evidence="3 4">
    <name type="scientific">Cohnella phaseoli</name>
    <dbReference type="NCBI Taxonomy" id="456490"/>
    <lineage>
        <taxon>Bacteria</taxon>
        <taxon>Bacillati</taxon>
        <taxon>Bacillota</taxon>
        <taxon>Bacilli</taxon>
        <taxon>Bacillales</taxon>
        <taxon>Paenibacillaceae</taxon>
        <taxon>Cohnella</taxon>
    </lineage>
</organism>
<gene>
    <name evidence="3" type="ORF">DFP98_11316</name>
</gene>
<keyword evidence="4" id="KW-1185">Reference proteome</keyword>
<feature type="transmembrane region" description="Helical" evidence="2">
    <location>
        <begin position="57"/>
        <end position="78"/>
    </location>
</feature>
<dbReference type="EMBL" id="QRDZ01000013">
    <property type="protein sequence ID" value="RED75956.1"/>
    <property type="molecule type" value="Genomic_DNA"/>
</dbReference>
<reference evidence="3 4" key="1">
    <citation type="submission" date="2018-07" db="EMBL/GenBank/DDBJ databases">
        <title>Genomic Encyclopedia of Type Strains, Phase III (KMG-III): the genomes of soil and plant-associated and newly described type strains.</title>
        <authorList>
            <person name="Whitman W."/>
        </authorList>
    </citation>
    <scope>NUCLEOTIDE SEQUENCE [LARGE SCALE GENOMIC DNA]</scope>
    <source>
        <strain evidence="3 4">CECT 7287</strain>
    </source>
</reference>
<sequence>MEQVKKNYHAALTTLKDLDPLLKVLTRNKEEGHWFWIAVVAPIKALGRLVKRLNIAALLKAVSGISIPVAGVAGAGVISAENHLPVWATIVIVTVTGVGVYYLLMIPHINKMIIPGNPEFHLGLFKKKRREEYERYWERIMSLSDFNFEGLQDFVGSVFGVQTIELSRLIQRLEAEIAEKDLQNKSFEANLVEYEQEIKLFAQQQEKADAALAYVSEVIKELNITLYRFVNKRMSFSDLAFISGITIYRQKDDWLYKIADERTTGVSPNILDINDSVYENYSMIAAVRAEVDKPHWVNPYPGHYVVSNRMRMMEGEVWLLNFHFDEKRNEKALSLLLPSDMIEIREIYRMFHVLCLILQQNEAQERTEEGGAHHELA</sequence>
<accession>A0A3D9JR86</accession>
<evidence type="ECO:0000256" key="1">
    <source>
        <dbReference type="SAM" id="Coils"/>
    </source>
</evidence>
<keyword evidence="1" id="KW-0175">Coiled coil</keyword>
<dbReference type="RefSeq" id="WP_116061770.1">
    <property type="nucleotide sequence ID" value="NZ_QRDZ01000013.1"/>
</dbReference>